<dbReference type="SMART" id="SM00345">
    <property type="entry name" value="HTH_GNTR"/>
    <property type="match status" value="1"/>
</dbReference>
<evidence type="ECO:0000259" key="4">
    <source>
        <dbReference type="PROSITE" id="PS50949"/>
    </source>
</evidence>
<dbReference type="InterPro" id="IPR000524">
    <property type="entry name" value="Tscrpt_reg_HTH_GntR"/>
</dbReference>
<dbReference type="Proteomes" id="UP000472916">
    <property type="component" value="Unassembled WGS sequence"/>
</dbReference>
<dbReference type="PANTHER" id="PTHR38445:SF7">
    <property type="entry name" value="GNTR-FAMILY TRANSCRIPTIONAL REGULATOR"/>
    <property type="match status" value="1"/>
</dbReference>
<evidence type="ECO:0000313" key="5">
    <source>
        <dbReference type="EMBL" id="CUN59414.1"/>
    </source>
</evidence>
<evidence type="ECO:0000313" key="9">
    <source>
        <dbReference type="Proteomes" id="UP000095380"/>
    </source>
</evidence>
<dbReference type="EMBL" id="WWSB01000001">
    <property type="protein sequence ID" value="MZK16583.1"/>
    <property type="molecule type" value="Genomic_DNA"/>
</dbReference>
<dbReference type="Proteomes" id="UP000095439">
    <property type="component" value="Unassembled WGS sequence"/>
</dbReference>
<dbReference type="Proteomes" id="UP000446719">
    <property type="component" value="Unassembled WGS sequence"/>
</dbReference>
<evidence type="ECO:0000313" key="11">
    <source>
        <dbReference type="Proteomes" id="UP000446719"/>
    </source>
</evidence>
<dbReference type="Pfam" id="PF00392">
    <property type="entry name" value="GntR"/>
    <property type="match status" value="1"/>
</dbReference>
<dbReference type="RefSeq" id="WP_022415020.1">
    <property type="nucleotide sequence ID" value="NZ_CABIWY010000003.1"/>
</dbReference>
<evidence type="ECO:0000313" key="12">
    <source>
        <dbReference type="Proteomes" id="UP000472916"/>
    </source>
</evidence>
<dbReference type="PANTHER" id="PTHR38445">
    <property type="entry name" value="HTH-TYPE TRANSCRIPTIONAL REPRESSOR YTRA"/>
    <property type="match status" value="1"/>
</dbReference>
<keyword evidence="1" id="KW-0805">Transcription regulation</keyword>
<dbReference type="CDD" id="cd07377">
    <property type="entry name" value="WHTH_GntR"/>
    <property type="match status" value="1"/>
</dbReference>
<dbReference type="EMBL" id="WWSC01000007">
    <property type="protein sequence ID" value="MZK41582.1"/>
    <property type="molecule type" value="Genomic_DNA"/>
</dbReference>
<dbReference type="Gene3D" id="1.10.10.10">
    <property type="entry name" value="Winged helix-like DNA-binding domain superfamily/Winged helix DNA-binding domain"/>
    <property type="match status" value="1"/>
</dbReference>
<sequence>MNIIINHSSMQPIYEQIMGQIKERIMHGELKEDTALPSVRTFAKELKVSALTVKKAYDGLEEEGFIVTVHGKGSFVACANQETMLEEKKREVEADLEMAIRKGRSCGMSDQEIRELFQIVLED</sequence>
<dbReference type="AlphaFoldDB" id="A0A173Y685"/>
<gene>
    <name evidence="5" type="primary">yvoA</name>
    <name evidence="6" type="synonym">yvoA_1</name>
    <name evidence="6" type="ORF">ERS852408_02841</name>
    <name evidence="5" type="ORF">ERS852423_00901</name>
    <name evidence="8" type="ORF">GT528_07620</name>
    <name evidence="7" type="ORF">GT565_00295</name>
</gene>
<reference evidence="11 12" key="2">
    <citation type="journal article" date="2019" name="Nat. Med.">
        <title>A library of human gut bacterial isolates paired with longitudinal multiomics data enables mechanistic microbiome research.</title>
        <authorList>
            <person name="Poyet M."/>
            <person name="Groussin M."/>
            <person name="Gibbons S.M."/>
            <person name="Avila-Pacheco J."/>
            <person name="Jiang X."/>
            <person name="Kearney S.M."/>
            <person name="Perrotta A.R."/>
            <person name="Berdy B."/>
            <person name="Zhao S."/>
            <person name="Lieberman T.D."/>
            <person name="Swanson P.K."/>
            <person name="Smith M."/>
            <person name="Roesemann S."/>
            <person name="Alexander J.E."/>
            <person name="Rich S.A."/>
            <person name="Livny J."/>
            <person name="Vlamakis H."/>
            <person name="Clish C."/>
            <person name="Bullock K."/>
            <person name="Deik A."/>
            <person name="Scott J."/>
            <person name="Pierce K.A."/>
            <person name="Xavier R.J."/>
            <person name="Alm E.J."/>
        </authorList>
    </citation>
    <scope>NUCLEOTIDE SEQUENCE [LARGE SCALE GENOMIC DNA]</scope>
    <source>
        <strain evidence="8 12">BIOML-A6</strain>
        <strain evidence="7 11">BIOML-A7</strain>
    </source>
</reference>
<dbReference type="EMBL" id="CYYY01000003">
    <property type="protein sequence ID" value="CUN59414.1"/>
    <property type="molecule type" value="Genomic_DNA"/>
</dbReference>
<dbReference type="GO" id="GO:0003677">
    <property type="term" value="F:DNA binding"/>
    <property type="evidence" value="ECO:0007669"/>
    <property type="project" value="UniProtKB-KW"/>
</dbReference>
<dbReference type="PROSITE" id="PS50949">
    <property type="entry name" value="HTH_GNTR"/>
    <property type="match status" value="1"/>
</dbReference>
<organism evidence="5 10">
    <name type="scientific">Dorea longicatena</name>
    <dbReference type="NCBI Taxonomy" id="88431"/>
    <lineage>
        <taxon>Bacteria</taxon>
        <taxon>Bacillati</taxon>
        <taxon>Bacillota</taxon>
        <taxon>Clostridia</taxon>
        <taxon>Lachnospirales</taxon>
        <taxon>Lachnospiraceae</taxon>
        <taxon>Dorea</taxon>
    </lineage>
</organism>
<dbReference type="GO" id="GO:0003700">
    <property type="term" value="F:DNA-binding transcription factor activity"/>
    <property type="evidence" value="ECO:0007669"/>
    <property type="project" value="InterPro"/>
</dbReference>
<evidence type="ECO:0000313" key="7">
    <source>
        <dbReference type="EMBL" id="MZK16583.1"/>
    </source>
</evidence>
<evidence type="ECO:0000313" key="6">
    <source>
        <dbReference type="EMBL" id="CUO73841.1"/>
    </source>
</evidence>
<evidence type="ECO:0000256" key="1">
    <source>
        <dbReference type="ARBA" id="ARBA00023015"/>
    </source>
</evidence>
<keyword evidence="3" id="KW-0804">Transcription</keyword>
<name>A0A173Y685_9FIRM</name>
<evidence type="ECO:0000256" key="2">
    <source>
        <dbReference type="ARBA" id="ARBA00023125"/>
    </source>
</evidence>
<evidence type="ECO:0000256" key="3">
    <source>
        <dbReference type="ARBA" id="ARBA00023163"/>
    </source>
</evidence>
<reference evidence="9 10" key="1">
    <citation type="submission" date="2015-09" db="EMBL/GenBank/DDBJ databases">
        <authorList>
            <consortium name="Pathogen Informatics"/>
        </authorList>
    </citation>
    <scope>NUCLEOTIDE SEQUENCE [LARGE SCALE GENOMIC DNA]</scope>
    <source>
        <strain evidence="6 9">2789STDY5608851</strain>
        <strain evidence="5 10">2789STDY5608866</strain>
    </source>
</reference>
<keyword evidence="2" id="KW-0238">DNA-binding</keyword>
<proteinExistence type="predicted"/>
<dbReference type="InterPro" id="IPR036390">
    <property type="entry name" value="WH_DNA-bd_sf"/>
</dbReference>
<protein>
    <submittedName>
        <fullName evidence="7">GntR family transcriptional regulator</fullName>
    </submittedName>
    <submittedName>
        <fullName evidence="5">HTH-type transcriptional repressor yvoA</fullName>
    </submittedName>
</protein>
<feature type="domain" description="HTH gntR-type" evidence="4">
    <location>
        <begin position="11"/>
        <end position="79"/>
    </location>
</feature>
<evidence type="ECO:0000313" key="10">
    <source>
        <dbReference type="Proteomes" id="UP000095439"/>
    </source>
</evidence>
<dbReference type="SUPFAM" id="SSF46785">
    <property type="entry name" value="Winged helix' DNA-binding domain"/>
    <property type="match status" value="1"/>
</dbReference>
<dbReference type="InterPro" id="IPR036388">
    <property type="entry name" value="WH-like_DNA-bd_sf"/>
</dbReference>
<dbReference type="EMBL" id="CYYM01000030">
    <property type="protein sequence ID" value="CUO73841.1"/>
    <property type="molecule type" value="Genomic_DNA"/>
</dbReference>
<dbReference type="Proteomes" id="UP000095380">
    <property type="component" value="Unassembled WGS sequence"/>
</dbReference>
<accession>A0A173Y685</accession>
<evidence type="ECO:0000313" key="8">
    <source>
        <dbReference type="EMBL" id="MZK41582.1"/>
    </source>
</evidence>